<name>A0A371J5P4_9FIRM</name>
<evidence type="ECO:0000313" key="2">
    <source>
        <dbReference type="Proteomes" id="UP000215694"/>
    </source>
</evidence>
<gene>
    <name evidence="1" type="ORF">CHL78_007305</name>
</gene>
<dbReference type="EMBL" id="NOJY02000009">
    <property type="protein sequence ID" value="RDY28101.1"/>
    <property type="molecule type" value="Genomic_DNA"/>
</dbReference>
<keyword evidence="2" id="KW-1185">Reference proteome</keyword>
<evidence type="ECO:0000313" key="1">
    <source>
        <dbReference type="EMBL" id="RDY28101.1"/>
    </source>
</evidence>
<reference evidence="1 2" key="1">
    <citation type="journal article" date="2017" name="Genome Announc.">
        <title>Draft Genome Sequence of Romboutsia weinsteinii sp. nov. Strain CCRI-19649(T) Isolated from Surface Water.</title>
        <authorList>
            <person name="Maheux A.F."/>
            <person name="Boudreau D.K."/>
            <person name="Berube E."/>
            <person name="Boissinot M."/>
            <person name="Cantin P."/>
            <person name="Raymond F."/>
            <person name="Corbeil J."/>
            <person name="Omar R.F."/>
            <person name="Bergeron M.G."/>
        </authorList>
    </citation>
    <scope>NUCLEOTIDE SEQUENCE [LARGE SCALE GENOMIC DNA]</scope>
    <source>
        <strain evidence="1 2">CCRI-19649</strain>
    </source>
</reference>
<dbReference type="Proteomes" id="UP000215694">
    <property type="component" value="Unassembled WGS sequence"/>
</dbReference>
<proteinExistence type="predicted"/>
<sequence length="73" mass="8670">MMIYIRKRNINEGLITNNMWCFDLLDNPQVNVKTDSYKNMIEALNAEFTSLEGNTEYKNILKELENLRKKNNL</sequence>
<accession>A0A371J5P4</accession>
<dbReference type="RefSeq" id="WP_094367745.1">
    <property type="nucleotide sequence ID" value="NZ_NOJY02000009.1"/>
</dbReference>
<comment type="caution">
    <text evidence="1">The sequence shown here is derived from an EMBL/GenBank/DDBJ whole genome shotgun (WGS) entry which is preliminary data.</text>
</comment>
<protein>
    <submittedName>
        <fullName evidence="1">Uncharacterized protein</fullName>
    </submittedName>
</protein>
<dbReference type="AlphaFoldDB" id="A0A371J5P4"/>
<organism evidence="1 2">
    <name type="scientific">Romboutsia weinsteinii</name>
    <dbReference type="NCBI Taxonomy" id="2020949"/>
    <lineage>
        <taxon>Bacteria</taxon>
        <taxon>Bacillati</taxon>
        <taxon>Bacillota</taxon>
        <taxon>Clostridia</taxon>
        <taxon>Peptostreptococcales</taxon>
        <taxon>Peptostreptococcaceae</taxon>
        <taxon>Romboutsia</taxon>
    </lineage>
</organism>